<dbReference type="NCBIfam" id="NF009314">
    <property type="entry name" value="PRK12674.1-2"/>
    <property type="match status" value="1"/>
</dbReference>
<evidence type="ECO:0000256" key="1">
    <source>
        <dbReference type="ARBA" id="ARBA00008404"/>
    </source>
</evidence>
<keyword evidence="4" id="KW-1185">Reference proteome</keyword>
<dbReference type="RefSeq" id="WP_310911413.1">
    <property type="nucleotide sequence ID" value="NZ_JAVLVT010000002.1"/>
</dbReference>
<comment type="similarity">
    <text evidence="1">Belongs to the CPA3 antiporters (TC 2.A.63) subunit G family.</text>
</comment>
<evidence type="ECO:0000313" key="3">
    <source>
        <dbReference type="EMBL" id="MDS1269878.1"/>
    </source>
</evidence>
<reference evidence="4" key="1">
    <citation type="submission" date="2023-07" db="EMBL/GenBank/DDBJ databases">
        <title>Novel species in the genus Lipingzhangella isolated from Sambhar Salt Lake.</title>
        <authorList>
            <person name="Jiya N."/>
            <person name="Kajale S."/>
            <person name="Sharma A."/>
        </authorList>
    </citation>
    <scope>NUCLEOTIDE SEQUENCE [LARGE SCALE GENOMIC DNA]</scope>
    <source>
        <strain evidence="4">LS1_29</strain>
    </source>
</reference>
<dbReference type="InterPro" id="IPR005133">
    <property type="entry name" value="PhaG_MnhG_YufB"/>
</dbReference>
<gene>
    <name evidence="3" type="primary">mnhG</name>
    <name evidence="3" type="ORF">RIF23_06170</name>
</gene>
<keyword evidence="2" id="KW-0472">Membrane</keyword>
<dbReference type="PANTHER" id="PTHR34703">
    <property type="entry name" value="ANTIPORTER SUBUNIT MNHG2-RELATED"/>
    <property type="match status" value="1"/>
</dbReference>
<accession>A0ABU2H3K2</accession>
<dbReference type="Proteomes" id="UP001250214">
    <property type="component" value="Unassembled WGS sequence"/>
</dbReference>
<dbReference type="EMBL" id="JAVLVT010000002">
    <property type="protein sequence ID" value="MDS1269878.1"/>
    <property type="molecule type" value="Genomic_DNA"/>
</dbReference>
<comment type="caution">
    <text evidence="3">The sequence shown here is derived from an EMBL/GenBank/DDBJ whole genome shotgun (WGS) entry which is preliminary data.</text>
</comment>
<sequence length="116" mass="12212">MAELVEAVALGCLLAGAALSLVAGVGLLRFPDLLTRLHAATKPQVLGVLLILAGIELRTFPEINAGILLLVAFFQVLTVPVAAHLVARTAYRTGRGRASNLTRDDLGWGERERGSG</sequence>
<protein>
    <submittedName>
        <fullName evidence="3">Monovalent cation/H(+) antiporter subunit G</fullName>
    </submittedName>
</protein>
<keyword evidence="2" id="KW-0812">Transmembrane</keyword>
<dbReference type="NCBIfam" id="TIGR01300">
    <property type="entry name" value="CPA3_mnhG_phaG"/>
    <property type="match status" value="1"/>
</dbReference>
<evidence type="ECO:0000256" key="2">
    <source>
        <dbReference type="SAM" id="Phobius"/>
    </source>
</evidence>
<proteinExistence type="inferred from homology"/>
<feature type="transmembrane region" description="Helical" evidence="2">
    <location>
        <begin position="67"/>
        <end position="87"/>
    </location>
</feature>
<keyword evidence="2" id="KW-1133">Transmembrane helix</keyword>
<name>A0ABU2H3K2_9ACTN</name>
<organism evidence="3 4">
    <name type="scientific">Lipingzhangella rawalii</name>
    <dbReference type="NCBI Taxonomy" id="2055835"/>
    <lineage>
        <taxon>Bacteria</taxon>
        <taxon>Bacillati</taxon>
        <taxon>Actinomycetota</taxon>
        <taxon>Actinomycetes</taxon>
        <taxon>Streptosporangiales</taxon>
        <taxon>Nocardiopsidaceae</taxon>
        <taxon>Lipingzhangella</taxon>
    </lineage>
</organism>
<dbReference type="Pfam" id="PF03334">
    <property type="entry name" value="PhaG_MnhG_YufB"/>
    <property type="match status" value="1"/>
</dbReference>
<evidence type="ECO:0000313" key="4">
    <source>
        <dbReference type="Proteomes" id="UP001250214"/>
    </source>
</evidence>
<dbReference type="PANTHER" id="PTHR34703:SF1">
    <property type="entry name" value="ANTIPORTER SUBUNIT MNHG2-RELATED"/>
    <property type="match status" value="1"/>
</dbReference>